<reference evidence="5 7" key="1">
    <citation type="submission" date="2017-10" db="EMBL/GenBank/DDBJ databases">
        <title>Effective Description of Clostridium neonatale sp. nov. linked to necrotizing enterocolitis in neonates and a clarification of species assignable to the genus Clostridium (Prazmowski 1880) emend. Lawson and Rainey 2016.</title>
        <authorList>
            <person name="Bernard K."/>
            <person name="Burdz T."/>
            <person name="Wiebe D."/>
            <person name="Balcewich B."/>
            <person name="Alfa M."/>
            <person name="Bernier A.-M."/>
        </authorList>
    </citation>
    <scope>NUCLEOTIDE SEQUENCE [LARGE SCALE GENOMIC DNA]</scope>
    <source>
        <strain evidence="5 7">LCDC99A005</strain>
    </source>
</reference>
<evidence type="ECO:0000313" key="8">
    <source>
        <dbReference type="Proteomes" id="UP000431451"/>
    </source>
</evidence>
<reference evidence="6 8" key="2">
    <citation type="submission" date="2018-06" db="EMBL/GenBank/DDBJ databases">
        <authorList>
            <consortium name="IHU Genomes"/>
        </authorList>
    </citation>
    <scope>NUCLEOTIDE SEQUENCE [LARGE SCALE GENOMIC DNA]</scope>
    <source>
        <strain evidence="6 8">NEC25</strain>
    </source>
</reference>
<dbReference type="AlphaFoldDB" id="A0A2A7MHU6"/>
<dbReference type="Proteomes" id="UP000789738">
    <property type="component" value="Unassembled WGS sequence"/>
</dbReference>
<dbReference type="RefSeq" id="WP_058295442.1">
    <property type="nucleotide sequence ID" value="NZ_CAKJVD010000050.1"/>
</dbReference>
<keyword evidence="1" id="KW-0175">Coiled coil</keyword>
<dbReference type="EMBL" id="UWJD01000002">
    <property type="protein sequence ID" value="VCT84719.1"/>
    <property type="molecule type" value="Genomic_DNA"/>
</dbReference>
<dbReference type="EMBL" id="CAMTCP010000270">
    <property type="protein sequence ID" value="CAI3674984.1"/>
    <property type="molecule type" value="Genomic_DNA"/>
</dbReference>
<reference evidence="4" key="4">
    <citation type="submission" date="2022-10" db="EMBL/GenBank/DDBJ databases">
        <authorList>
            <person name="Aires J."/>
            <person name="Mesa V."/>
        </authorList>
    </citation>
    <scope>NUCLEOTIDE SEQUENCE</scope>
    <source>
        <strain evidence="4">Clostridium neonatale JD116</strain>
    </source>
</reference>
<gene>
    <name evidence="4" type="ORF">CNEO2_60107</name>
    <name evidence="2" type="ORF">CNEO_20023</name>
    <name evidence="3" type="ORF">CNEO_43509</name>
    <name evidence="6" type="ORF">CNEONATNEC25_02319</name>
    <name evidence="5" type="ORF">CQ394_06065</name>
</gene>
<evidence type="ECO:0000313" key="7">
    <source>
        <dbReference type="Proteomes" id="UP000220840"/>
    </source>
</evidence>
<accession>A0A2A7MHU6</accession>
<dbReference type="EMBL" id="PDCJ01000001">
    <property type="protein sequence ID" value="PEG31284.1"/>
    <property type="molecule type" value="Genomic_DNA"/>
</dbReference>
<dbReference type="Proteomes" id="UP001189143">
    <property type="component" value="Unassembled WGS sequence"/>
</dbReference>
<sequence>MGGVNDLKSLNTETVIKSFDLGLEDNKDAESVIMIGDRIGEINEEDETEVIELLVDVPEANKKMSKSKNKTANKDAAKEKTIEKLENAEDEISEESIDEIKSKKFREYIKACNTLNLIPSWNGFERYSKM</sequence>
<dbReference type="EMBL" id="CAKJVE010000004">
    <property type="protein sequence ID" value="CAG9708299.1"/>
    <property type="molecule type" value="Genomic_DNA"/>
</dbReference>
<evidence type="ECO:0000313" key="2">
    <source>
        <dbReference type="EMBL" id="CAG9702282.1"/>
    </source>
</evidence>
<evidence type="ECO:0000256" key="1">
    <source>
        <dbReference type="SAM" id="Coils"/>
    </source>
</evidence>
<dbReference type="GeneID" id="68877718"/>
<proteinExistence type="predicted"/>
<keyword evidence="7" id="KW-1185">Reference proteome</keyword>
<evidence type="ECO:0000313" key="5">
    <source>
        <dbReference type="EMBL" id="PEG31284.1"/>
    </source>
</evidence>
<name>A0A2A7MHU6_9CLOT</name>
<evidence type="ECO:0000313" key="3">
    <source>
        <dbReference type="EMBL" id="CAG9708299.1"/>
    </source>
</evidence>
<dbReference type="Proteomes" id="UP000220840">
    <property type="component" value="Unassembled WGS sequence"/>
</dbReference>
<reference evidence="2" key="3">
    <citation type="submission" date="2021-10" db="EMBL/GenBank/DDBJ databases">
        <authorList>
            <person name="Mesa V."/>
        </authorList>
    </citation>
    <scope>NUCLEOTIDE SEQUENCE</scope>
    <source>
        <strain evidence="2">CC3_PB</strain>
    </source>
</reference>
<organism evidence="5 7">
    <name type="scientific">Clostridium neonatale</name>
    <dbReference type="NCBI Taxonomy" id="137838"/>
    <lineage>
        <taxon>Bacteria</taxon>
        <taxon>Bacillati</taxon>
        <taxon>Bacillota</taxon>
        <taxon>Clostridia</taxon>
        <taxon>Eubacteriales</taxon>
        <taxon>Clostridiaceae</taxon>
        <taxon>Clostridium</taxon>
    </lineage>
</organism>
<dbReference type="STRING" id="137838.GCA_001458595_02684"/>
<feature type="coiled-coil region" evidence="1">
    <location>
        <begin position="71"/>
        <end position="98"/>
    </location>
</feature>
<evidence type="ECO:0000313" key="6">
    <source>
        <dbReference type="EMBL" id="VCT84719.1"/>
    </source>
</evidence>
<dbReference type="EMBL" id="CAKJVE010000002">
    <property type="protein sequence ID" value="CAG9702282.1"/>
    <property type="molecule type" value="Genomic_DNA"/>
</dbReference>
<protein>
    <submittedName>
        <fullName evidence="5">Uncharacterized protein</fullName>
    </submittedName>
</protein>
<evidence type="ECO:0000313" key="4">
    <source>
        <dbReference type="EMBL" id="CAI3674984.1"/>
    </source>
</evidence>
<dbReference type="Proteomes" id="UP000431451">
    <property type="component" value="Unassembled WGS sequence"/>
</dbReference>